<dbReference type="EMBL" id="JBFALK010000005">
    <property type="protein sequence ID" value="MEV0969284.1"/>
    <property type="molecule type" value="Genomic_DNA"/>
</dbReference>
<comment type="caution">
    <text evidence="2">The sequence shown here is derived from an EMBL/GenBank/DDBJ whole genome shotgun (WGS) entry which is preliminary data.</text>
</comment>
<evidence type="ECO:0000313" key="3">
    <source>
        <dbReference type="Proteomes" id="UP001551675"/>
    </source>
</evidence>
<feature type="region of interest" description="Disordered" evidence="1">
    <location>
        <begin position="58"/>
        <end position="81"/>
    </location>
</feature>
<proteinExistence type="predicted"/>
<reference evidence="2 3" key="1">
    <citation type="submission" date="2024-06" db="EMBL/GenBank/DDBJ databases">
        <title>The Natural Products Discovery Center: Release of the First 8490 Sequenced Strains for Exploring Actinobacteria Biosynthetic Diversity.</title>
        <authorList>
            <person name="Kalkreuter E."/>
            <person name="Kautsar S.A."/>
            <person name="Yang D."/>
            <person name="Bader C.D."/>
            <person name="Teijaro C.N."/>
            <person name="Fluegel L."/>
            <person name="Davis C.M."/>
            <person name="Simpson J.R."/>
            <person name="Lauterbach L."/>
            <person name="Steele A.D."/>
            <person name="Gui C."/>
            <person name="Meng S."/>
            <person name="Li G."/>
            <person name="Viehrig K."/>
            <person name="Ye F."/>
            <person name="Su P."/>
            <person name="Kiefer A.F."/>
            <person name="Nichols A."/>
            <person name="Cepeda A.J."/>
            <person name="Yan W."/>
            <person name="Fan B."/>
            <person name="Jiang Y."/>
            <person name="Adhikari A."/>
            <person name="Zheng C.-J."/>
            <person name="Schuster L."/>
            <person name="Cowan T.M."/>
            <person name="Smanski M.J."/>
            <person name="Chevrette M.G."/>
            <person name="De Carvalho L.P.S."/>
            <person name="Shen B."/>
        </authorList>
    </citation>
    <scope>NUCLEOTIDE SEQUENCE [LARGE SCALE GENOMIC DNA]</scope>
    <source>
        <strain evidence="2 3">NPDC050100</strain>
    </source>
</reference>
<accession>A0ABV3GCI8</accession>
<gene>
    <name evidence="2" type="ORF">AB0I59_11670</name>
</gene>
<dbReference type="RefSeq" id="WP_358132193.1">
    <property type="nucleotide sequence ID" value="NZ_JBFALK010000005.1"/>
</dbReference>
<dbReference type="InterPro" id="IPR020311">
    <property type="entry name" value="Uncharacterised_Rv0898c"/>
</dbReference>
<protein>
    <submittedName>
        <fullName evidence="2">DUF2630 family protein</fullName>
    </submittedName>
</protein>
<sequence>MKDDEILGRIGELIEEEHILRTRLAAGEVTTDEEHERIRTLEQGLDQCWDLLRRRRASRNAGEDPDFAVPRPVSEIEDYEQ</sequence>
<dbReference type="Proteomes" id="UP001551675">
    <property type="component" value="Unassembled WGS sequence"/>
</dbReference>
<keyword evidence="3" id="KW-1185">Reference proteome</keyword>
<dbReference type="Pfam" id="PF10944">
    <property type="entry name" value="DUF2630"/>
    <property type="match status" value="1"/>
</dbReference>
<organism evidence="2 3">
    <name type="scientific">Microtetraspora glauca</name>
    <dbReference type="NCBI Taxonomy" id="1996"/>
    <lineage>
        <taxon>Bacteria</taxon>
        <taxon>Bacillati</taxon>
        <taxon>Actinomycetota</taxon>
        <taxon>Actinomycetes</taxon>
        <taxon>Streptosporangiales</taxon>
        <taxon>Streptosporangiaceae</taxon>
        <taxon>Microtetraspora</taxon>
    </lineage>
</organism>
<evidence type="ECO:0000256" key="1">
    <source>
        <dbReference type="SAM" id="MobiDB-lite"/>
    </source>
</evidence>
<name>A0ABV3GCI8_MICGL</name>
<evidence type="ECO:0000313" key="2">
    <source>
        <dbReference type="EMBL" id="MEV0969284.1"/>
    </source>
</evidence>